<dbReference type="RefSeq" id="WP_025343795.1">
    <property type="nucleotide sequence ID" value="NZ_CP007201.1"/>
</dbReference>
<reference evidence="1 2" key="1">
    <citation type="journal article" date="2014" name="Environ. Microbiol.">
        <title>Insights into organohalide respiration and the versatile catabolism of Sulfurospirillum multivorans gained from comparative genomics and physiological studies.</title>
        <authorList>
            <person name="Goris T."/>
            <person name="Schubert T."/>
            <person name="Gadkari J."/>
            <person name="Wubet T."/>
            <person name="Tarkka M."/>
            <person name="Buscot F."/>
            <person name="Adrian L."/>
            <person name="Diekert G."/>
        </authorList>
    </citation>
    <scope>NUCLEOTIDE SEQUENCE [LARGE SCALE GENOMIC DNA]</scope>
    <source>
        <strain evidence="2">DM 12446 / JCM 15788 / NBRC 109480</strain>
    </source>
</reference>
<organism evidence="1 2">
    <name type="scientific">Sulfurospirillum multivorans (strain DM 12446 / JCM 15788 / NBRC 109480)</name>
    <dbReference type="NCBI Taxonomy" id="1150621"/>
    <lineage>
        <taxon>Bacteria</taxon>
        <taxon>Pseudomonadati</taxon>
        <taxon>Campylobacterota</taxon>
        <taxon>Epsilonproteobacteria</taxon>
        <taxon>Campylobacterales</taxon>
        <taxon>Sulfurospirillaceae</taxon>
        <taxon>Sulfurospirillum</taxon>
    </lineage>
</organism>
<dbReference type="AlphaFoldDB" id="A0AA86AJM5"/>
<dbReference type="EMBL" id="CP007201">
    <property type="protein sequence ID" value="AHJ11886.1"/>
    <property type="molecule type" value="Genomic_DNA"/>
</dbReference>
<name>A0AA86AJM5_SULMK</name>
<dbReference type="KEGG" id="smul:SMUL_0611"/>
<gene>
    <name evidence="1" type="ORF">SMUL_0611</name>
</gene>
<proteinExistence type="predicted"/>
<accession>A0AA86AJM5</accession>
<protein>
    <submittedName>
        <fullName evidence="1">Uncharacterized protein</fullName>
    </submittedName>
</protein>
<dbReference type="Proteomes" id="UP000019322">
    <property type="component" value="Chromosome"/>
</dbReference>
<evidence type="ECO:0000313" key="1">
    <source>
        <dbReference type="EMBL" id="AHJ11886.1"/>
    </source>
</evidence>
<evidence type="ECO:0000313" key="2">
    <source>
        <dbReference type="Proteomes" id="UP000019322"/>
    </source>
</evidence>
<sequence>MQESEALKLLNIPRSTLKEWSKPEHAKHKLYLLIKHTDAKRALQAITQSVPRPILILLNRNIKETEQFKNDEIFKLFSKKSYAKLTSRERVAFAKLVRELNDDETLAQLFSHKVTTQKAFLHLFHGSPFAKLDAFSSFEARLTQELSHV</sequence>